<evidence type="ECO:0008006" key="4">
    <source>
        <dbReference type="Google" id="ProtNLM"/>
    </source>
</evidence>
<dbReference type="PANTHER" id="PTHR33681">
    <property type="entry name" value="BINDING PROTEIN, PUTATIVE, EXPRESSED-RELATED"/>
    <property type="match status" value="1"/>
</dbReference>
<reference evidence="3" key="1">
    <citation type="journal article" date="2017" name="Nat. Commun.">
        <title>The asparagus genome sheds light on the origin and evolution of a young Y chromosome.</title>
        <authorList>
            <person name="Harkess A."/>
            <person name="Zhou J."/>
            <person name="Xu C."/>
            <person name="Bowers J.E."/>
            <person name="Van der Hulst R."/>
            <person name="Ayyampalayam S."/>
            <person name="Mercati F."/>
            <person name="Riccardi P."/>
            <person name="McKain M.R."/>
            <person name="Kakrana A."/>
            <person name="Tang H."/>
            <person name="Ray J."/>
            <person name="Groenendijk J."/>
            <person name="Arikit S."/>
            <person name="Mathioni S.M."/>
            <person name="Nakano M."/>
            <person name="Shan H."/>
            <person name="Telgmann-Rauber A."/>
            <person name="Kanno A."/>
            <person name="Yue Z."/>
            <person name="Chen H."/>
            <person name="Li W."/>
            <person name="Chen Y."/>
            <person name="Xu X."/>
            <person name="Zhang Y."/>
            <person name="Luo S."/>
            <person name="Chen H."/>
            <person name="Gao J."/>
            <person name="Mao Z."/>
            <person name="Pires J.C."/>
            <person name="Luo M."/>
            <person name="Kudrna D."/>
            <person name="Wing R.A."/>
            <person name="Meyers B.C."/>
            <person name="Yi K."/>
            <person name="Kong H."/>
            <person name="Lavrijsen P."/>
            <person name="Sunseri F."/>
            <person name="Falavigna A."/>
            <person name="Ye Y."/>
            <person name="Leebens-Mack J.H."/>
            <person name="Chen G."/>
        </authorList>
    </citation>
    <scope>NUCLEOTIDE SEQUENCE [LARGE SCALE GENOMIC DNA]</scope>
    <source>
        <strain evidence="3">cv. DH0086</strain>
    </source>
</reference>
<evidence type="ECO:0000313" key="2">
    <source>
        <dbReference type="EMBL" id="ONK57561.1"/>
    </source>
</evidence>
<protein>
    <recommendedName>
        <fullName evidence="4">Alginate lyase 2 domain-containing protein</fullName>
    </recommendedName>
</protein>
<feature type="signal peptide" evidence="1">
    <location>
        <begin position="1"/>
        <end position="23"/>
    </location>
</feature>
<evidence type="ECO:0000256" key="1">
    <source>
        <dbReference type="SAM" id="SignalP"/>
    </source>
</evidence>
<dbReference type="SUPFAM" id="SSF49899">
    <property type="entry name" value="Concanavalin A-like lectins/glucanases"/>
    <property type="match status" value="1"/>
</dbReference>
<sequence>MTSSTWFLFALLASLNLLKDTHLFCSADPTDGFTAMPLSERNFDMQWPYNLNLNDRYSYVDGVRRLWVYSTDKPFKPSTTTKPRTEIRIRIHHTTDAATILMLMFVDGQLKFYHSTLVESNIYGRLKGNGPNTFYFKCGVYAQRDEAQYMESRWVGINVVHDVDTNKIAMFVDGVQKLETDGNGPNAFYFKSAVYGQIDETHYMGSRWRDIRVLKKDS</sequence>
<feature type="chain" id="PRO_5024354376" description="Alginate lyase 2 domain-containing protein" evidence="1">
    <location>
        <begin position="24"/>
        <end position="218"/>
    </location>
</feature>
<dbReference type="EMBL" id="CM007389">
    <property type="protein sequence ID" value="ONK57561.1"/>
    <property type="molecule type" value="Genomic_DNA"/>
</dbReference>
<organism evidence="2 3">
    <name type="scientific">Asparagus officinalis</name>
    <name type="common">Garden asparagus</name>
    <dbReference type="NCBI Taxonomy" id="4686"/>
    <lineage>
        <taxon>Eukaryota</taxon>
        <taxon>Viridiplantae</taxon>
        <taxon>Streptophyta</taxon>
        <taxon>Embryophyta</taxon>
        <taxon>Tracheophyta</taxon>
        <taxon>Spermatophyta</taxon>
        <taxon>Magnoliopsida</taxon>
        <taxon>Liliopsida</taxon>
        <taxon>Asparagales</taxon>
        <taxon>Asparagaceae</taxon>
        <taxon>Asparagoideae</taxon>
        <taxon>Asparagus</taxon>
    </lineage>
</organism>
<evidence type="ECO:0000313" key="3">
    <source>
        <dbReference type="Proteomes" id="UP000243459"/>
    </source>
</evidence>
<gene>
    <name evidence="2" type="ORF">A4U43_C09F1760</name>
</gene>
<proteinExistence type="predicted"/>
<dbReference type="Proteomes" id="UP000243459">
    <property type="component" value="Chromosome 9"/>
</dbReference>
<keyword evidence="3" id="KW-1185">Reference proteome</keyword>
<keyword evidence="1" id="KW-0732">Signal</keyword>
<dbReference type="AlphaFoldDB" id="A0A5P1E4J7"/>
<dbReference type="OMA" id="FWIYTND"/>
<dbReference type="Gramene" id="ONK57561">
    <property type="protein sequence ID" value="ONK57561"/>
    <property type="gene ID" value="A4U43_C09F1760"/>
</dbReference>
<dbReference type="PANTHER" id="PTHR33681:SF11">
    <property type="entry name" value="ALGINATE LYASE"/>
    <property type="match status" value="1"/>
</dbReference>
<dbReference type="InterPro" id="IPR013320">
    <property type="entry name" value="ConA-like_dom_sf"/>
</dbReference>
<name>A0A5P1E4J7_ASPOF</name>
<accession>A0A5P1E4J7</accession>